<evidence type="ECO:0000256" key="3">
    <source>
        <dbReference type="ARBA" id="ARBA00022989"/>
    </source>
</evidence>
<protein>
    <submittedName>
        <fullName evidence="9">MFS transporter</fullName>
    </submittedName>
</protein>
<feature type="transmembrane region" description="Helical" evidence="7">
    <location>
        <begin position="99"/>
        <end position="119"/>
    </location>
</feature>
<dbReference type="PRINTS" id="PR01036">
    <property type="entry name" value="TCRTETB"/>
</dbReference>
<evidence type="ECO:0000256" key="2">
    <source>
        <dbReference type="ARBA" id="ARBA00022692"/>
    </source>
</evidence>
<dbReference type="SUPFAM" id="SSF103473">
    <property type="entry name" value="MFS general substrate transporter"/>
    <property type="match status" value="1"/>
</dbReference>
<dbReference type="PANTHER" id="PTHR42718">
    <property type="entry name" value="MAJOR FACILITATOR SUPERFAMILY MULTIDRUG TRANSPORTER MFSC"/>
    <property type="match status" value="1"/>
</dbReference>
<evidence type="ECO:0000313" key="10">
    <source>
        <dbReference type="Proteomes" id="UP000272474"/>
    </source>
</evidence>
<dbReference type="PANTHER" id="PTHR42718:SF39">
    <property type="entry name" value="ACTINORHODIN TRANSPORTER-RELATED"/>
    <property type="match status" value="1"/>
</dbReference>
<dbReference type="Proteomes" id="UP000272474">
    <property type="component" value="Unassembled WGS sequence"/>
</dbReference>
<evidence type="ECO:0000259" key="8">
    <source>
        <dbReference type="PROSITE" id="PS50850"/>
    </source>
</evidence>
<keyword evidence="4 7" id="KW-0472">Membrane</keyword>
<feature type="transmembrane region" description="Helical" evidence="7">
    <location>
        <begin position="36"/>
        <end position="55"/>
    </location>
</feature>
<evidence type="ECO:0000256" key="4">
    <source>
        <dbReference type="ARBA" id="ARBA00023136"/>
    </source>
</evidence>
<gene>
    <name evidence="9" type="ORF">D7294_00965</name>
</gene>
<sequence length="478" mass="48140">MLAVLLSAWFLAQFDFFVVNVAAPSLERDLGAGPAALQLIVGGYAFAYASGMITGGRLGERYGQRRLFVGGMAAFALASLLCGLAAGPWQLVAARLAQGLAAAVMVPQVLAVITAAFPGPARARALGWHGVTGGLGSIAGQVLGGLLLEQDVLGLGWRAVFLVNVPVGLIAAPLAARLLPPPAPRAGARGQDPLGAVGIAAALALLLVPLTLGQDQGWPAWTWLCLGAGVPLGGLVAAWQRRLHARGGAPVVDVTLFLRPSFRAGIASVTAFMAYFASFMFTLTQLLQGGLGLDAFEAGLVFAPSGLLFGVTALLGARLVARYGMRVVVGGGAVTALGLGLLALRLLAAGEGAGLGWLVPAVALVGLGNGLVLPQLIGVALLDVSARQAGIGAAVVTTTQQFASAAGVAVIGTVFFALAGPGGGHAAAMARCALIDLALVLAVVLLVAHTARRARPGEHAPRAHAGRTAIRASGSSRR</sequence>
<dbReference type="PROSITE" id="PS50850">
    <property type="entry name" value="MFS"/>
    <property type="match status" value="1"/>
</dbReference>
<dbReference type="GO" id="GO:0022857">
    <property type="term" value="F:transmembrane transporter activity"/>
    <property type="evidence" value="ECO:0007669"/>
    <property type="project" value="InterPro"/>
</dbReference>
<feature type="transmembrane region" description="Helical" evidence="7">
    <location>
        <begin position="327"/>
        <end position="348"/>
    </location>
</feature>
<dbReference type="Pfam" id="PF07690">
    <property type="entry name" value="MFS_1"/>
    <property type="match status" value="1"/>
</dbReference>
<name>A0A3A9ZG67_9ACTN</name>
<keyword evidence="5" id="KW-0046">Antibiotic resistance</keyword>
<dbReference type="GO" id="GO:0046677">
    <property type="term" value="P:response to antibiotic"/>
    <property type="evidence" value="ECO:0007669"/>
    <property type="project" value="UniProtKB-KW"/>
</dbReference>
<evidence type="ECO:0000256" key="5">
    <source>
        <dbReference type="ARBA" id="ARBA00023251"/>
    </source>
</evidence>
<evidence type="ECO:0000313" key="9">
    <source>
        <dbReference type="EMBL" id="RKN47243.1"/>
    </source>
</evidence>
<comment type="caution">
    <text evidence="9">The sequence shown here is derived from an EMBL/GenBank/DDBJ whole genome shotgun (WGS) entry which is preliminary data.</text>
</comment>
<evidence type="ECO:0000256" key="7">
    <source>
        <dbReference type="SAM" id="Phobius"/>
    </source>
</evidence>
<dbReference type="AlphaFoldDB" id="A0A3A9ZG67"/>
<feature type="transmembrane region" description="Helical" evidence="7">
    <location>
        <begin position="192"/>
        <end position="212"/>
    </location>
</feature>
<evidence type="ECO:0000256" key="1">
    <source>
        <dbReference type="ARBA" id="ARBA00004651"/>
    </source>
</evidence>
<feature type="transmembrane region" description="Helical" evidence="7">
    <location>
        <begin position="354"/>
        <end position="382"/>
    </location>
</feature>
<keyword evidence="3 7" id="KW-1133">Transmembrane helix</keyword>
<feature type="domain" description="Major facilitator superfamily (MFS) profile" evidence="8">
    <location>
        <begin position="1"/>
        <end position="451"/>
    </location>
</feature>
<feature type="transmembrane region" description="Helical" evidence="7">
    <location>
        <begin position="260"/>
        <end position="281"/>
    </location>
</feature>
<evidence type="ECO:0000256" key="6">
    <source>
        <dbReference type="SAM" id="MobiDB-lite"/>
    </source>
</evidence>
<feature type="transmembrane region" description="Helical" evidence="7">
    <location>
        <begin position="402"/>
        <end position="420"/>
    </location>
</feature>
<organism evidence="9 10">
    <name type="scientific">Streptomyces hoynatensis</name>
    <dbReference type="NCBI Taxonomy" id="1141874"/>
    <lineage>
        <taxon>Bacteria</taxon>
        <taxon>Bacillati</taxon>
        <taxon>Actinomycetota</taxon>
        <taxon>Actinomycetes</taxon>
        <taxon>Kitasatosporales</taxon>
        <taxon>Streptomycetaceae</taxon>
        <taxon>Streptomyces</taxon>
    </lineage>
</organism>
<dbReference type="Gene3D" id="1.20.1250.20">
    <property type="entry name" value="MFS general substrate transporter like domains"/>
    <property type="match status" value="1"/>
</dbReference>
<feature type="transmembrane region" description="Helical" evidence="7">
    <location>
        <begin position="67"/>
        <end position="87"/>
    </location>
</feature>
<comment type="subcellular location">
    <subcellularLocation>
        <location evidence="1">Cell membrane</location>
        <topology evidence="1">Multi-pass membrane protein</topology>
    </subcellularLocation>
</comment>
<dbReference type="Gene3D" id="1.20.1720.10">
    <property type="entry name" value="Multidrug resistance protein D"/>
    <property type="match status" value="1"/>
</dbReference>
<feature type="transmembrane region" description="Helical" evidence="7">
    <location>
        <begin position="426"/>
        <end position="448"/>
    </location>
</feature>
<dbReference type="InterPro" id="IPR011701">
    <property type="entry name" value="MFS"/>
</dbReference>
<feature type="transmembrane region" description="Helical" evidence="7">
    <location>
        <begin position="301"/>
        <end position="320"/>
    </location>
</feature>
<dbReference type="OrthoDB" id="783189at2"/>
<reference evidence="9 10" key="1">
    <citation type="journal article" date="2014" name="Int. J. Syst. Evol. Microbiol.">
        <title>Streptomyces hoynatensis sp. nov., isolated from deep marine sediment.</title>
        <authorList>
            <person name="Veyisoglu A."/>
            <person name="Sahin N."/>
        </authorList>
    </citation>
    <scope>NUCLEOTIDE SEQUENCE [LARGE SCALE GENOMIC DNA]</scope>
    <source>
        <strain evidence="9 10">KCTC 29097</strain>
    </source>
</reference>
<dbReference type="InterPro" id="IPR020846">
    <property type="entry name" value="MFS_dom"/>
</dbReference>
<keyword evidence="10" id="KW-1185">Reference proteome</keyword>
<feature type="transmembrane region" description="Helical" evidence="7">
    <location>
        <begin position="126"/>
        <end position="147"/>
    </location>
</feature>
<dbReference type="EMBL" id="RBAL01000001">
    <property type="protein sequence ID" value="RKN47243.1"/>
    <property type="molecule type" value="Genomic_DNA"/>
</dbReference>
<dbReference type="CDD" id="cd17321">
    <property type="entry name" value="MFS_MMR_MDR_like"/>
    <property type="match status" value="1"/>
</dbReference>
<feature type="transmembrane region" description="Helical" evidence="7">
    <location>
        <begin position="218"/>
        <end position="239"/>
    </location>
</feature>
<dbReference type="InterPro" id="IPR036259">
    <property type="entry name" value="MFS_trans_sf"/>
</dbReference>
<feature type="transmembrane region" description="Helical" evidence="7">
    <location>
        <begin position="159"/>
        <end position="180"/>
    </location>
</feature>
<keyword evidence="2 7" id="KW-0812">Transmembrane</keyword>
<dbReference type="GO" id="GO:0005886">
    <property type="term" value="C:plasma membrane"/>
    <property type="evidence" value="ECO:0007669"/>
    <property type="project" value="UniProtKB-SubCell"/>
</dbReference>
<accession>A0A3A9ZG67</accession>
<feature type="region of interest" description="Disordered" evidence="6">
    <location>
        <begin position="456"/>
        <end position="478"/>
    </location>
</feature>
<proteinExistence type="predicted"/>